<dbReference type="PANTHER" id="PTHR30537:SF31">
    <property type="entry name" value="TRANSCRIPTIONAL REGULATOR, LYSR FAMILY"/>
    <property type="match status" value="1"/>
</dbReference>
<keyword evidence="7" id="KW-1185">Reference proteome</keyword>
<dbReference type="Pfam" id="PF03466">
    <property type="entry name" value="LysR_substrate"/>
    <property type="match status" value="1"/>
</dbReference>
<dbReference type="NCBIfam" id="NF011573">
    <property type="entry name" value="PRK14997.1"/>
    <property type="match status" value="1"/>
</dbReference>
<evidence type="ECO:0000313" key="6">
    <source>
        <dbReference type="EMBL" id="GAA3547818.1"/>
    </source>
</evidence>
<evidence type="ECO:0000259" key="5">
    <source>
        <dbReference type="PROSITE" id="PS50931"/>
    </source>
</evidence>
<dbReference type="InterPro" id="IPR058163">
    <property type="entry name" value="LysR-type_TF_proteobact-type"/>
</dbReference>
<name>A0ABP6WAA7_9GAMM</name>
<dbReference type="InterPro" id="IPR005119">
    <property type="entry name" value="LysR_subst-bd"/>
</dbReference>
<gene>
    <name evidence="6" type="ORF">GCM10022394_29930</name>
</gene>
<keyword evidence="2" id="KW-0805">Transcription regulation</keyword>
<organism evidence="6 7">
    <name type="scientific">Zobellella aerophila</name>
    <dbReference type="NCBI Taxonomy" id="870480"/>
    <lineage>
        <taxon>Bacteria</taxon>
        <taxon>Pseudomonadati</taxon>
        <taxon>Pseudomonadota</taxon>
        <taxon>Gammaproteobacteria</taxon>
        <taxon>Aeromonadales</taxon>
        <taxon>Aeromonadaceae</taxon>
        <taxon>Zobellella</taxon>
    </lineage>
</organism>
<evidence type="ECO:0000256" key="4">
    <source>
        <dbReference type="ARBA" id="ARBA00023163"/>
    </source>
</evidence>
<dbReference type="InterPro" id="IPR036390">
    <property type="entry name" value="WH_DNA-bd_sf"/>
</dbReference>
<proteinExistence type="inferred from homology"/>
<dbReference type="Proteomes" id="UP001500795">
    <property type="component" value="Unassembled WGS sequence"/>
</dbReference>
<keyword evidence="3" id="KW-0238">DNA-binding</keyword>
<feature type="domain" description="HTH lysR-type" evidence="5">
    <location>
        <begin position="12"/>
        <end position="69"/>
    </location>
</feature>
<reference evidence="7" key="1">
    <citation type="journal article" date="2019" name="Int. J. Syst. Evol. Microbiol.">
        <title>The Global Catalogue of Microorganisms (GCM) 10K type strain sequencing project: providing services to taxonomists for standard genome sequencing and annotation.</title>
        <authorList>
            <consortium name="The Broad Institute Genomics Platform"/>
            <consortium name="The Broad Institute Genome Sequencing Center for Infectious Disease"/>
            <person name="Wu L."/>
            <person name="Ma J."/>
        </authorList>
    </citation>
    <scope>NUCLEOTIDE SEQUENCE [LARGE SCALE GENOMIC DNA]</scope>
    <source>
        <strain evidence="7">JCM 17110</strain>
    </source>
</reference>
<comment type="caution">
    <text evidence="6">The sequence shown here is derived from an EMBL/GenBank/DDBJ whole genome shotgun (WGS) entry which is preliminary data.</text>
</comment>
<dbReference type="Gene3D" id="1.10.10.10">
    <property type="entry name" value="Winged helix-like DNA-binding domain superfamily/Winged helix DNA-binding domain"/>
    <property type="match status" value="1"/>
</dbReference>
<sequence>MFYMVNGEPIMQDLNDLYYYAAVVEHGGFAPAGRALGVPKSKLSRRIALLEERLGARLLHRSTRHFSVTEVGQTFYAHCKAMLVEAEAAHEAVALTQAKPCGVVRLTCPIALLYAHIGTMLADFMQLYPQVTVHLEATNRSVDPVGEAIDVAIRVRPPPLEDSELVMRILADRGQCLVASPGLLARCGTPRGPGDLGALPSLALGVPQELYSWELCGPDAAHAQVHHQPRFVTTDMMALRTAAVAGVGVVQLPVMMVSRELAGGSLVRLVPRWQPPREIIHAVFPSRRGLLPSVRALLDYLAERFAGLDED</sequence>
<evidence type="ECO:0000256" key="3">
    <source>
        <dbReference type="ARBA" id="ARBA00023125"/>
    </source>
</evidence>
<dbReference type="InterPro" id="IPR000847">
    <property type="entry name" value="LysR_HTH_N"/>
</dbReference>
<dbReference type="Pfam" id="PF00126">
    <property type="entry name" value="HTH_1"/>
    <property type="match status" value="1"/>
</dbReference>
<evidence type="ECO:0000256" key="2">
    <source>
        <dbReference type="ARBA" id="ARBA00023015"/>
    </source>
</evidence>
<comment type="similarity">
    <text evidence="1">Belongs to the LysR transcriptional regulatory family.</text>
</comment>
<dbReference type="SUPFAM" id="SSF46785">
    <property type="entry name" value="Winged helix' DNA-binding domain"/>
    <property type="match status" value="1"/>
</dbReference>
<protein>
    <submittedName>
        <fullName evidence="6">LysR family transcriptional regulator</fullName>
    </submittedName>
</protein>
<dbReference type="InterPro" id="IPR036388">
    <property type="entry name" value="WH-like_DNA-bd_sf"/>
</dbReference>
<evidence type="ECO:0000313" key="7">
    <source>
        <dbReference type="Proteomes" id="UP001500795"/>
    </source>
</evidence>
<evidence type="ECO:0000256" key="1">
    <source>
        <dbReference type="ARBA" id="ARBA00009437"/>
    </source>
</evidence>
<dbReference type="SUPFAM" id="SSF53850">
    <property type="entry name" value="Periplasmic binding protein-like II"/>
    <property type="match status" value="1"/>
</dbReference>
<dbReference type="Gene3D" id="3.40.190.290">
    <property type="match status" value="1"/>
</dbReference>
<dbReference type="CDD" id="cd08473">
    <property type="entry name" value="PBP2_CrgA_like_4"/>
    <property type="match status" value="1"/>
</dbReference>
<accession>A0ABP6WAA7</accession>
<dbReference type="EMBL" id="BAABCX010000005">
    <property type="protein sequence ID" value="GAA3547818.1"/>
    <property type="molecule type" value="Genomic_DNA"/>
</dbReference>
<dbReference type="PROSITE" id="PS50931">
    <property type="entry name" value="HTH_LYSR"/>
    <property type="match status" value="1"/>
</dbReference>
<dbReference type="PANTHER" id="PTHR30537">
    <property type="entry name" value="HTH-TYPE TRANSCRIPTIONAL REGULATOR"/>
    <property type="match status" value="1"/>
</dbReference>
<keyword evidence="4" id="KW-0804">Transcription</keyword>